<dbReference type="AlphaFoldDB" id="A0A0F9EGE9"/>
<evidence type="ECO:0000313" key="1">
    <source>
        <dbReference type="EMBL" id="KKL73049.1"/>
    </source>
</evidence>
<comment type="caution">
    <text evidence="1">The sequence shown here is derived from an EMBL/GenBank/DDBJ whole genome shotgun (WGS) entry which is preliminary data.</text>
</comment>
<dbReference type="EMBL" id="LAZR01025083">
    <property type="protein sequence ID" value="KKL73049.1"/>
    <property type="molecule type" value="Genomic_DNA"/>
</dbReference>
<reference evidence="1" key="1">
    <citation type="journal article" date="2015" name="Nature">
        <title>Complex archaea that bridge the gap between prokaryotes and eukaryotes.</title>
        <authorList>
            <person name="Spang A."/>
            <person name="Saw J.H."/>
            <person name="Jorgensen S.L."/>
            <person name="Zaremba-Niedzwiedzka K."/>
            <person name="Martijn J."/>
            <person name="Lind A.E."/>
            <person name="van Eijk R."/>
            <person name="Schleper C."/>
            <person name="Guy L."/>
            <person name="Ettema T.J."/>
        </authorList>
    </citation>
    <scope>NUCLEOTIDE SEQUENCE</scope>
</reference>
<organism evidence="1">
    <name type="scientific">marine sediment metagenome</name>
    <dbReference type="NCBI Taxonomy" id="412755"/>
    <lineage>
        <taxon>unclassified sequences</taxon>
        <taxon>metagenomes</taxon>
        <taxon>ecological metagenomes</taxon>
    </lineage>
</organism>
<sequence>MAHVSDAIQSAGAVDGFEEAKPVEDPFAPEHEKFITKRITNRFMVSRQNRWRFEREWIYLLLMASGNQWVVWNRGRRAYRAKKVPKWHPQPVTNKFTPLGETNVASILQQSPNVQWYPLSKEPADIESADAANRINRLIEVETERRRQAHVRARWQVFTGEAFVESFWDNDIKHGTEFQQWERCQGCHSILPPGDIADAGHAGYIVRCVALKRLEVRNLLRQDAVALLDLFGGLVDYGVALIGAVHP</sequence>
<accession>A0A0F9EGE9</accession>
<name>A0A0F9EGE9_9ZZZZ</name>
<protein>
    <submittedName>
        <fullName evidence="1">Uncharacterized protein</fullName>
    </submittedName>
</protein>
<proteinExistence type="predicted"/>
<gene>
    <name evidence="1" type="ORF">LCGC14_2078800</name>
</gene>